<dbReference type="RefSeq" id="WP_322455616.1">
    <property type="nucleotide sequence ID" value="NZ_CP141059.1"/>
</dbReference>
<sequence length="70" mass="7965">MTPYEEIETPAQLRADCEAVNSRLARAARKVTEAPPSIHYDEFPREIPKRDIQISEAAQRLANALHLHLD</sequence>
<gene>
    <name evidence="1" type="ORF">SHK19_14090</name>
</gene>
<organism evidence="1 2">
    <name type="scientific">Nocardioides bizhenqiangii</name>
    <dbReference type="NCBI Taxonomy" id="3095076"/>
    <lineage>
        <taxon>Bacteria</taxon>
        <taxon>Bacillati</taxon>
        <taxon>Actinomycetota</taxon>
        <taxon>Actinomycetes</taxon>
        <taxon>Propionibacteriales</taxon>
        <taxon>Nocardioidaceae</taxon>
        <taxon>Nocardioides</taxon>
    </lineage>
</organism>
<name>A0ABZ0ZL98_9ACTN</name>
<keyword evidence="2" id="KW-1185">Reference proteome</keyword>
<proteinExistence type="predicted"/>
<dbReference type="Proteomes" id="UP001327225">
    <property type="component" value="Chromosome"/>
</dbReference>
<evidence type="ECO:0000313" key="1">
    <source>
        <dbReference type="EMBL" id="WQQ25092.1"/>
    </source>
</evidence>
<evidence type="ECO:0000313" key="2">
    <source>
        <dbReference type="Proteomes" id="UP001327225"/>
    </source>
</evidence>
<reference evidence="2" key="1">
    <citation type="submission" date="2023-12" db="EMBL/GenBank/DDBJ databases">
        <title>Novel species in genus Nocardioides.</title>
        <authorList>
            <person name="Zhou H."/>
        </authorList>
    </citation>
    <scope>NUCLEOTIDE SEQUENCE [LARGE SCALE GENOMIC DNA]</scope>
    <source>
        <strain evidence="2">HM61</strain>
    </source>
</reference>
<protein>
    <submittedName>
        <fullName evidence="1">Uncharacterized protein</fullName>
    </submittedName>
</protein>
<dbReference type="EMBL" id="CP141059">
    <property type="protein sequence ID" value="WQQ25092.1"/>
    <property type="molecule type" value="Genomic_DNA"/>
</dbReference>
<accession>A0ABZ0ZL98</accession>